<evidence type="ECO:0000313" key="3">
    <source>
        <dbReference type="Proteomes" id="UP000264719"/>
    </source>
</evidence>
<dbReference type="PIRSF" id="PIRSF021497">
    <property type="entry name" value="Sulphotransferase_Stf0"/>
    <property type="match status" value="1"/>
</dbReference>
<comment type="caution">
    <text evidence="2">The sequence shown here is derived from an EMBL/GenBank/DDBJ whole genome shotgun (WGS) entry which is preliminary data.</text>
</comment>
<dbReference type="InterPro" id="IPR015124">
    <property type="entry name" value="Stf0"/>
</dbReference>
<dbReference type="Gene3D" id="3.40.50.300">
    <property type="entry name" value="P-loop containing nucleotide triphosphate hydrolases"/>
    <property type="match status" value="1"/>
</dbReference>
<dbReference type="AlphaFoldDB" id="A0A348WEY7"/>
<dbReference type="Proteomes" id="UP000264719">
    <property type="component" value="Unassembled WGS sequence"/>
</dbReference>
<name>A0A348WEY7_9RHOB</name>
<gene>
    <name evidence="2" type="ORF">DCS45_14655</name>
</gene>
<dbReference type="InterPro" id="IPR024628">
    <property type="entry name" value="Sulfotransferase_Stf0_dom"/>
</dbReference>
<protein>
    <submittedName>
        <fullName evidence="2">Sulfotransferase</fullName>
    </submittedName>
</protein>
<organism evidence="2 3">
    <name type="scientific">Roseovarius nubinhibens</name>
    <dbReference type="NCBI Taxonomy" id="314263"/>
    <lineage>
        <taxon>Bacteria</taxon>
        <taxon>Pseudomonadati</taxon>
        <taxon>Pseudomonadota</taxon>
        <taxon>Alphaproteobacteria</taxon>
        <taxon>Rhodobacterales</taxon>
        <taxon>Roseobacteraceae</taxon>
        <taxon>Roseovarius</taxon>
    </lineage>
</organism>
<proteinExistence type="predicted"/>
<feature type="domain" description="Sulphotransferase Stf0" evidence="1">
    <location>
        <begin position="4"/>
        <end position="244"/>
    </location>
</feature>
<evidence type="ECO:0000313" key="2">
    <source>
        <dbReference type="EMBL" id="HAR53099.1"/>
    </source>
</evidence>
<sequence length="251" mass="27648">MPDAYILCTSPRSGSTLLCHLLRAVPGAGHPGSHFHDPSLDDWLDDYNLDRADYVTRQDALTAVVAAARRLGSGGGDLFALRLQRHSFAFFIQQLGHLYGPAPDDRSLIETAFGRTAFVHLTRQDKLAQAISFVKAEQTGLWHRAPDGREIERLAPPRAPAYDAGAIAHTRDLFEDMDRDWEAWFAREGIAPLRLTYEALALDPHAELARVLGHIGLPSPPEGEPPLPVAKLADATSRDWTTRFLSEEIGG</sequence>
<dbReference type="SUPFAM" id="SSF52540">
    <property type="entry name" value="P-loop containing nucleoside triphosphate hydrolases"/>
    <property type="match status" value="1"/>
</dbReference>
<reference evidence="2 3" key="1">
    <citation type="journal article" date="2018" name="Nat. Biotechnol.">
        <title>A standardized bacterial taxonomy based on genome phylogeny substantially revises the tree of life.</title>
        <authorList>
            <person name="Parks D.H."/>
            <person name="Chuvochina M."/>
            <person name="Waite D.W."/>
            <person name="Rinke C."/>
            <person name="Skarshewski A."/>
            <person name="Chaumeil P.A."/>
            <person name="Hugenholtz P."/>
        </authorList>
    </citation>
    <scope>NUCLEOTIDE SEQUENCE [LARGE SCALE GENOMIC DNA]</scope>
    <source>
        <strain evidence="2">UBA9169</strain>
    </source>
</reference>
<evidence type="ECO:0000259" key="1">
    <source>
        <dbReference type="Pfam" id="PF09037"/>
    </source>
</evidence>
<dbReference type="Pfam" id="PF09037">
    <property type="entry name" value="Sulphotransf"/>
    <property type="match status" value="1"/>
</dbReference>
<dbReference type="InterPro" id="IPR027417">
    <property type="entry name" value="P-loop_NTPase"/>
</dbReference>
<dbReference type="GO" id="GO:0016740">
    <property type="term" value="F:transferase activity"/>
    <property type="evidence" value="ECO:0007669"/>
    <property type="project" value="UniProtKB-KW"/>
</dbReference>
<accession>A0A348WEY7</accession>
<dbReference type="EMBL" id="DMVW01000136">
    <property type="protein sequence ID" value="HAR53099.1"/>
    <property type="molecule type" value="Genomic_DNA"/>
</dbReference>
<keyword evidence="2" id="KW-0808">Transferase</keyword>